<gene>
    <name evidence="3" type="ORF">B1A_05088</name>
</gene>
<proteinExistence type="predicted"/>
<dbReference type="EMBL" id="AUZX01003710">
    <property type="protein sequence ID" value="EQD73164.1"/>
    <property type="molecule type" value="Genomic_DNA"/>
</dbReference>
<dbReference type="InterPro" id="IPR029460">
    <property type="entry name" value="DNAPol_HHH"/>
</dbReference>
<comment type="caution">
    <text evidence="3">The sequence shown here is derived from an EMBL/GenBank/DDBJ whole genome shotgun (WGS) entry which is preliminary data.</text>
</comment>
<dbReference type="PANTHER" id="PTHR32294">
    <property type="entry name" value="DNA POLYMERASE III SUBUNIT ALPHA"/>
    <property type="match status" value="1"/>
</dbReference>
<accession>T1CVL0</accession>
<feature type="domain" description="DNA polymerase helix-hairpin-helix motif" evidence="2">
    <location>
        <begin position="1"/>
        <end position="33"/>
    </location>
</feature>
<dbReference type="AlphaFoldDB" id="T1CVL0"/>
<protein>
    <recommendedName>
        <fullName evidence="2">DNA polymerase helix-hairpin-helix motif domain-containing protein</fullName>
    </recommendedName>
</protein>
<evidence type="ECO:0000259" key="2">
    <source>
        <dbReference type="Pfam" id="PF14579"/>
    </source>
</evidence>
<feature type="region of interest" description="Disordered" evidence="1">
    <location>
        <begin position="62"/>
        <end position="83"/>
    </location>
</feature>
<dbReference type="GO" id="GO:0006260">
    <property type="term" value="P:DNA replication"/>
    <property type="evidence" value="ECO:0007669"/>
    <property type="project" value="InterPro"/>
</dbReference>
<feature type="compositionally biased region" description="Pro residues" evidence="1">
    <location>
        <begin position="68"/>
        <end position="77"/>
    </location>
</feature>
<reference evidence="3" key="2">
    <citation type="journal article" date="2014" name="ISME J.">
        <title>Microbial stratification in low pH oxic and suboxic macroscopic growths along an acid mine drainage.</title>
        <authorList>
            <person name="Mendez-Garcia C."/>
            <person name="Mesa V."/>
            <person name="Sprenger R.R."/>
            <person name="Richter M."/>
            <person name="Diez M.S."/>
            <person name="Solano J."/>
            <person name="Bargiela R."/>
            <person name="Golyshina O.V."/>
            <person name="Manteca A."/>
            <person name="Ramos J.L."/>
            <person name="Gallego J.R."/>
            <person name="Llorente I."/>
            <person name="Martins Dos Santos V.A."/>
            <person name="Jensen O.N."/>
            <person name="Pelaez A.I."/>
            <person name="Sanchez J."/>
            <person name="Ferrer M."/>
        </authorList>
    </citation>
    <scope>NUCLEOTIDE SEQUENCE</scope>
</reference>
<reference evidence="3" key="1">
    <citation type="submission" date="2013-08" db="EMBL/GenBank/DDBJ databases">
        <authorList>
            <person name="Mendez C."/>
            <person name="Richter M."/>
            <person name="Ferrer M."/>
            <person name="Sanchez J."/>
        </authorList>
    </citation>
    <scope>NUCLEOTIDE SEQUENCE</scope>
</reference>
<evidence type="ECO:0000256" key="1">
    <source>
        <dbReference type="SAM" id="MobiDB-lite"/>
    </source>
</evidence>
<name>T1CVL0_9ZZZZ</name>
<feature type="non-terminal residue" evidence="3">
    <location>
        <position position="1"/>
    </location>
</feature>
<evidence type="ECO:0000313" key="3">
    <source>
        <dbReference type="EMBL" id="EQD73164.1"/>
    </source>
</evidence>
<dbReference type="Pfam" id="PF14579">
    <property type="entry name" value="HHH_6"/>
    <property type="match status" value="1"/>
</dbReference>
<organism evidence="3">
    <name type="scientific">mine drainage metagenome</name>
    <dbReference type="NCBI Taxonomy" id="410659"/>
    <lineage>
        <taxon>unclassified sequences</taxon>
        <taxon>metagenomes</taxon>
        <taxon>ecological metagenomes</taxon>
    </lineage>
</organism>
<sequence>FCRRTDKRSVNRRVIEALIKAGAFDTLHPNRAAALNAVESALNHGEQAQRHALQEGLFDALAESASKDPPPAPPIPSGHPTSN</sequence>
<dbReference type="GO" id="GO:0008408">
    <property type="term" value="F:3'-5' exonuclease activity"/>
    <property type="evidence" value="ECO:0007669"/>
    <property type="project" value="InterPro"/>
</dbReference>
<dbReference type="InterPro" id="IPR004805">
    <property type="entry name" value="DnaE2/DnaE/PolC"/>
</dbReference>